<comment type="similarity">
    <text evidence="1">Belongs to the metallo-dependent hydrolases superfamily. TatD-type hydrolase family.</text>
</comment>
<organism evidence="3 4">
    <name type="scientific">Zobellella aerophila</name>
    <dbReference type="NCBI Taxonomy" id="870480"/>
    <lineage>
        <taxon>Bacteria</taxon>
        <taxon>Pseudomonadati</taxon>
        <taxon>Pseudomonadota</taxon>
        <taxon>Gammaproteobacteria</taxon>
        <taxon>Aeromonadales</taxon>
        <taxon>Aeromonadaceae</taxon>
        <taxon>Zobellella</taxon>
    </lineage>
</organism>
<dbReference type="CDD" id="cd01310">
    <property type="entry name" value="TatD_DNAse"/>
    <property type="match status" value="1"/>
</dbReference>
<dbReference type="PANTHER" id="PTHR46124">
    <property type="entry name" value="D-AMINOACYL-TRNA DEACYLASE"/>
    <property type="match status" value="1"/>
</dbReference>
<name>A0ABP6W9Z2_9GAMM</name>
<dbReference type="InterPro" id="IPR018228">
    <property type="entry name" value="DNase_TatD-rel_CS"/>
</dbReference>
<dbReference type="EMBL" id="BAABCX010000006">
    <property type="protein sequence ID" value="GAA3548909.1"/>
    <property type="molecule type" value="Genomic_DNA"/>
</dbReference>
<dbReference type="GO" id="GO:0016787">
    <property type="term" value="F:hydrolase activity"/>
    <property type="evidence" value="ECO:0007669"/>
    <property type="project" value="UniProtKB-KW"/>
</dbReference>
<dbReference type="Pfam" id="PF01026">
    <property type="entry name" value="TatD_DNase"/>
    <property type="match status" value="1"/>
</dbReference>
<dbReference type="PROSITE" id="PS01090">
    <property type="entry name" value="TATD_2"/>
    <property type="match status" value="1"/>
</dbReference>
<keyword evidence="2 3" id="KW-0378">Hydrolase</keyword>
<evidence type="ECO:0000313" key="4">
    <source>
        <dbReference type="Proteomes" id="UP001500795"/>
    </source>
</evidence>
<protein>
    <submittedName>
        <fullName evidence="3">Metal-dependent hydrolase</fullName>
    </submittedName>
</protein>
<evidence type="ECO:0000256" key="2">
    <source>
        <dbReference type="ARBA" id="ARBA00022801"/>
    </source>
</evidence>
<comment type="caution">
    <text evidence="3">The sequence shown here is derived from an EMBL/GenBank/DDBJ whole genome shotgun (WGS) entry which is preliminary data.</text>
</comment>
<sequence length="256" mass="28282">MKLTDSHCHLDFDRFDPDRDRVIQNAAAKGVQRIVIPGTESHRWPKLHALASLYPGIFYAVGVHPWFLHDEPADWRQQLAERLGQRPAKLVAVGEIGLDAAVDLPMTQQQDFFQAQLRLAADHALPVILHARQTHEPILKQLRRFRPPGGVIHSFSGSLQQAEAYIELGFKLGVSGVITYERAAKTRQVMAQVPLEALVLETDAPDMPLCGCQGQRNEPVRVTDILATLAILRGESEDSIGAATEANVGRLFALPA</sequence>
<accession>A0ABP6W9Z2</accession>
<gene>
    <name evidence="3" type="ORF">GCM10022394_31310</name>
</gene>
<dbReference type="Proteomes" id="UP001500795">
    <property type="component" value="Unassembled WGS sequence"/>
</dbReference>
<keyword evidence="4" id="KW-1185">Reference proteome</keyword>
<proteinExistence type="inferred from homology"/>
<dbReference type="PANTHER" id="PTHR46124:SF3">
    <property type="entry name" value="HYDROLASE"/>
    <property type="match status" value="1"/>
</dbReference>
<dbReference type="PIRSF" id="PIRSF005902">
    <property type="entry name" value="DNase_TatD"/>
    <property type="match status" value="1"/>
</dbReference>
<dbReference type="InterPro" id="IPR032466">
    <property type="entry name" value="Metal_Hydrolase"/>
</dbReference>
<reference evidence="4" key="1">
    <citation type="journal article" date="2019" name="Int. J. Syst. Evol. Microbiol.">
        <title>The Global Catalogue of Microorganisms (GCM) 10K type strain sequencing project: providing services to taxonomists for standard genome sequencing and annotation.</title>
        <authorList>
            <consortium name="The Broad Institute Genomics Platform"/>
            <consortium name="The Broad Institute Genome Sequencing Center for Infectious Disease"/>
            <person name="Wu L."/>
            <person name="Ma J."/>
        </authorList>
    </citation>
    <scope>NUCLEOTIDE SEQUENCE [LARGE SCALE GENOMIC DNA]</scope>
    <source>
        <strain evidence="4">JCM 17110</strain>
    </source>
</reference>
<evidence type="ECO:0000256" key="1">
    <source>
        <dbReference type="ARBA" id="ARBA00009275"/>
    </source>
</evidence>
<dbReference type="SUPFAM" id="SSF51556">
    <property type="entry name" value="Metallo-dependent hydrolases"/>
    <property type="match status" value="1"/>
</dbReference>
<dbReference type="RefSeq" id="WP_344959755.1">
    <property type="nucleotide sequence ID" value="NZ_BAABCX010000006.1"/>
</dbReference>
<dbReference type="Gene3D" id="3.20.20.140">
    <property type="entry name" value="Metal-dependent hydrolases"/>
    <property type="match status" value="1"/>
</dbReference>
<evidence type="ECO:0000313" key="3">
    <source>
        <dbReference type="EMBL" id="GAA3548909.1"/>
    </source>
</evidence>
<dbReference type="InterPro" id="IPR001130">
    <property type="entry name" value="TatD-like"/>
</dbReference>